<dbReference type="EMBL" id="JASPKZ010004572">
    <property type="protein sequence ID" value="KAJ9590046.1"/>
    <property type="molecule type" value="Genomic_DNA"/>
</dbReference>
<gene>
    <name evidence="2" type="ORF">L9F63_016832</name>
</gene>
<name>A0AAD8A0E2_DIPPU</name>
<organism evidence="2 3">
    <name type="scientific">Diploptera punctata</name>
    <name type="common">Pacific beetle cockroach</name>
    <dbReference type="NCBI Taxonomy" id="6984"/>
    <lineage>
        <taxon>Eukaryota</taxon>
        <taxon>Metazoa</taxon>
        <taxon>Ecdysozoa</taxon>
        <taxon>Arthropoda</taxon>
        <taxon>Hexapoda</taxon>
        <taxon>Insecta</taxon>
        <taxon>Pterygota</taxon>
        <taxon>Neoptera</taxon>
        <taxon>Polyneoptera</taxon>
        <taxon>Dictyoptera</taxon>
        <taxon>Blattodea</taxon>
        <taxon>Blaberoidea</taxon>
        <taxon>Blaberidae</taxon>
        <taxon>Diplopterinae</taxon>
        <taxon>Diploptera</taxon>
    </lineage>
</organism>
<evidence type="ECO:0000256" key="1">
    <source>
        <dbReference type="SAM" id="MobiDB-lite"/>
    </source>
</evidence>
<evidence type="ECO:0000313" key="3">
    <source>
        <dbReference type="Proteomes" id="UP001233999"/>
    </source>
</evidence>
<proteinExistence type="predicted"/>
<reference evidence="2" key="1">
    <citation type="journal article" date="2023" name="IScience">
        <title>Live-bearing cockroach genome reveals convergent evolutionary mechanisms linked to viviparity in insects and beyond.</title>
        <authorList>
            <person name="Fouks B."/>
            <person name="Harrison M.C."/>
            <person name="Mikhailova A.A."/>
            <person name="Marchal E."/>
            <person name="English S."/>
            <person name="Carruthers M."/>
            <person name="Jennings E.C."/>
            <person name="Chiamaka E.L."/>
            <person name="Frigard R.A."/>
            <person name="Pippel M."/>
            <person name="Attardo G.M."/>
            <person name="Benoit J.B."/>
            <person name="Bornberg-Bauer E."/>
            <person name="Tobe S.S."/>
        </authorList>
    </citation>
    <scope>NUCLEOTIDE SEQUENCE</scope>
    <source>
        <strain evidence="2">Stay&amp;Tobe</strain>
    </source>
</reference>
<feature type="non-terminal residue" evidence="2">
    <location>
        <position position="1"/>
    </location>
</feature>
<accession>A0AAD8A0E2</accession>
<comment type="caution">
    <text evidence="2">The sequence shown here is derived from an EMBL/GenBank/DDBJ whole genome shotgun (WGS) entry which is preliminary data.</text>
</comment>
<sequence length="94" mass="9352">YKGTTGTVQRGCVGGGCTGRGGAIIGSGCGGPGHRGSLLTTVTSVDSPNTRPGSLTAVPESAARQSTIELLPLGDNEENHLEQGNGILKGTSFL</sequence>
<feature type="compositionally biased region" description="Polar residues" evidence="1">
    <location>
        <begin position="42"/>
        <end position="53"/>
    </location>
</feature>
<dbReference type="Proteomes" id="UP001233999">
    <property type="component" value="Unassembled WGS sequence"/>
</dbReference>
<feature type="region of interest" description="Disordered" evidence="1">
    <location>
        <begin position="42"/>
        <end position="63"/>
    </location>
</feature>
<protein>
    <submittedName>
        <fullName evidence="2">Uncharacterized protein</fullName>
    </submittedName>
</protein>
<keyword evidence="3" id="KW-1185">Reference proteome</keyword>
<dbReference type="AlphaFoldDB" id="A0AAD8A0E2"/>
<evidence type="ECO:0000313" key="2">
    <source>
        <dbReference type="EMBL" id="KAJ9590046.1"/>
    </source>
</evidence>
<reference evidence="2" key="2">
    <citation type="submission" date="2023-05" db="EMBL/GenBank/DDBJ databases">
        <authorList>
            <person name="Fouks B."/>
        </authorList>
    </citation>
    <scope>NUCLEOTIDE SEQUENCE</scope>
    <source>
        <strain evidence="2">Stay&amp;Tobe</strain>
        <tissue evidence="2">Testes</tissue>
    </source>
</reference>